<dbReference type="PANTHER" id="PTHR43378:SF2">
    <property type="entry name" value="UDP-3-O-ACYLGLUCOSAMINE N-ACYLTRANSFERASE 1, MITOCHONDRIAL-RELATED"/>
    <property type="match status" value="1"/>
</dbReference>
<dbReference type="SUPFAM" id="SSF51161">
    <property type="entry name" value="Trimeric LpxA-like enzymes"/>
    <property type="match status" value="1"/>
</dbReference>
<keyword evidence="3 7" id="KW-0808">Transferase</keyword>
<sequence length="348" mass="35767">MSMKLSALARELGLDYTGADIDIAGVNTLDKACPDELSFLVNPKYLSQMEKTKAGCVLTSGPYADKVPNALVSDNVYMDLAKVVDLFAKPQGCLSGVSELAYIHPDAQLDETVTVYPFAFVGAEAVIGAGTTIFAGAYIGEGTTIGTQCIVYPNAVVMGGLSIGNNVIVHPGAVLGGDGYGYAQTPVGHRKIPQIGTVQIADNVEIGSNTTIDRAALDTTSIKQGTKIDNLVQVGHNVEIGEHCLVIGQTGIGGSTVIGNGVVLAGQVGVPDNIKIGDGAIIGAKSGVSGDVAPGVTLLGAPAMPAKQYMRAAGVCLPKLPDLFKRVKKLEKELAAVKAEAASGEDDE</sequence>
<protein>
    <recommendedName>
        <fullName evidence="7">UDP-3-O-acylglucosamine N-acyltransferase</fullName>
        <ecNumber evidence="7">2.3.1.191</ecNumber>
    </recommendedName>
</protein>
<comment type="function">
    <text evidence="7">Catalyzes the N-acylation of UDP-3-O-acylglucosamine using 3-hydroxyacyl-ACP as the acyl donor. Is involved in the biosynthesis of lipid A, a phosphorylated glycolipid that anchors the lipopolysaccharide to the outer membrane of the cell.</text>
</comment>
<keyword evidence="2 7" id="KW-0441">Lipid A biosynthesis</keyword>
<evidence type="ECO:0000313" key="11">
    <source>
        <dbReference type="Proteomes" id="UP001053296"/>
    </source>
</evidence>
<dbReference type="PROSITE" id="PS00101">
    <property type="entry name" value="HEXAPEP_TRANSFERASES"/>
    <property type="match status" value="1"/>
</dbReference>
<dbReference type="EC" id="2.3.1.191" evidence="7"/>
<dbReference type="InterPro" id="IPR001451">
    <property type="entry name" value="Hexapep"/>
</dbReference>
<keyword evidence="1 7" id="KW-0444">Lipid biosynthesis</keyword>
<dbReference type="InterPro" id="IPR011004">
    <property type="entry name" value="Trimer_LpxA-like_sf"/>
</dbReference>
<evidence type="ECO:0000256" key="5">
    <source>
        <dbReference type="ARBA" id="ARBA00023098"/>
    </source>
</evidence>
<dbReference type="NCBIfam" id="TIGR01853">
    <property type="entry name" value="lipid_A_lpxD"/>
    <property type="match status" value="1"/>
</dbReference>
<comment type="catalytic activity">
    <reaction evidence="7">
        <text>a UDP-3-O-[(3R)-3-hydroxyacyl]-alpha-D-glucosamine + a (3R)-hydroxyacyl-[ACP] = a UDP-2-N,3-O-bis[(3R)-3-hydroxyacyl]-alpha-D-glucosamine + holo-[ACP] + H(+)</text>
        <dbReference type="Rhea" id="RHEA:53836"/>
        <dbReference type="Rhea" id="RHEA-COMP:9685"/>
        <dbReference type="Rhea" id="RHEA-COMP:9945"/>
        <dbReference type="ChEBI" id="CHEBI:15378"/>
        <dbReference type="ChEBI" id="CHEBI:64479"/>
        <dbReference type="ChEBI" id="CHEBI:78827"/>
        <dbReference type="ChEBI" id="CHEBI:137740"/>
        <dbReference type="ChEBI" id="CHEBI:137748"/>
        <dbReference type="EC" id="2.3.1.191"/>
    </reaction>
</comment>
<dbReference type="InterPro" id="IPR007691">
    <property type="entry name" value="LpxD"/>
</dbReference>
<dbReference type="NCBIfam" id="NF002060">
    <property type="entry name" value="PRK00892.1"/>
    <property type="match status" value="1"/>
</dbReference>
<evidence type="ECO:0000256" key="4">
    <source>
        <dbReference type="ARBA" id="ARBA00022737"/>
    </source>
</evidence>
<dbReference type="RefSeq" id="WP_229593448.1">
    <property type="nucleotide sequence ID" value="NZ_AP024485.1"/>
</dbReference>
<evidence type="ECO:0000313" key="10">
    <source>
        <dbReference type="EMBL" id="BCS87317.1"/>
    </source>
</evidence>
<comment type="pathway">
    <text evidence="7">Bacterial outer membrane biogenesis; LPS lipid A biosynthesis.</text>
</comment>
<dbReference type="Gene3D" id="2.160.10.10">
    <property type="entry name" value="Hexapeptide repeat proteins"/>
    <property type="match status" value="1"/>
</dbReference>
<dbReference type="HAMAP" id="MF_00523">
    <property type="entry name" value="LpxD"/>
    <property type="match status" value="1"/>
</dbReference>
<proteinExistence type="inferred from homology"/>
<comment type="subunit">
    <text evidence="7">Homotrimer.</text>
</comment>
<reference evidence="10" key="1">
    <citation type="journal article" date="2022" name="Arch. Microbiol.">
        <title>Pseudodesulfovibrio sediminis sp. nov., a mesophilic and neutrophilic sulfate-reducing bacterium isolated from sediment of a brackish lake.</title>
        <authorList>
            <person name="Takahashi A."/>
            <person name="Kojima H."/>
            <person name="Watanabe M."/>
            <person name="Fukui M."/>
        </authorList>
    </citation>
    <scope>NUCLEOTIDE SEQUENCE</scope>
    <source>
        <strain evidence="10">SF6</strain>
    </source>
</reference>
<evidence type="ECO:0000256" key="8">
    <source>
        <dbReference type="SAM" id="Coils"/>
    </source>
</evidence>
<accession>A0ABM7P3F6</accession>
<evidence type="ECO:0000256" key="3">
    <source>
        <dbReference type="ARBA" id="ARBA00022679"/>
    </source>
</evidence>
<dbReference type="Pfam" id="PF04613">
    <property type="entry name" value="LpxD"/>
    <property type="match status" value="1"/>
</dbReference>
<name>A0ABM7P3F6_9BACT</name>
<keyword evidence="5 7" id="KW-0443">Lipid metabolism</keyword>
<evidence type="ECO:0000256" key="7">
    <source>
        <dbReference type="HAMAP-Rule" id="MF_00523"/>
    </source>
</evidence>
<evidence type="ECO:0000256" key="6">
    <source>
        <dbReference type="ARBA" id="ARBA00023315"/>
    </source>
</evidence>
<keyword evidence="6 7" id="KW-0012">Acyltransferase</keyword>
<dbReference type="CDD" id="cd03352">
    <property type="entry name" value="LbH_LpxD"/>
    <property type="match status" value="1"/>
</dbReference>
<feature type="domain" description="UDP-3-O-[3-hydroxymyristoyl] glucosamine N-acyltransferase non-repeat region" evidence="9">
    <location>
        <begin position="20"/>
        <end position="85"/>
    </location>
</feature>
<dbReference type="Gene3D" id="3.40.1390.10">
    <property type="entry name" value="MurE/MurF, N-terminal domain"/>
    <property type="match status" value="1"/>
</dbReference>
<keyword evidence="8" id="KW-0175">Coiled coil</keyword>
<feature type="active site" description="Proton acceptor" evidence="7">
    <location>
        <position position="236"/>
    </location>
</feature>
<comment type="similarity">
    <text evidence="7">Belongs to the transferase hexapeptide repeat family. LpxD subfamily.</text>
</comment>
<evidence type="ECO:0000259" key="9">
    <source>
        <dbReference type="Pfam" id="PF04613"/>
    </source>
</evidence>
<evidence type="ECO:0000256" key="2">
    <source>
        <dbReference type="ARBA" id="ARBA00022556"/>
    </source>
</evidence>
<keyword evidence="11" id="KW-1185">Reference proteome</keyword>
<gene>
    <name evidence="7 10" type="primary">lpxD</name>
    <name evidence="10" type="ORF">PSDVSF_05590</name>
</gene>
<dbReference type="EMBL" id="AP024485">
    <property type="protein sequence ID" value="BCS87317.1"/>
    <property type="molecule type" value="Genomic_DNA"/>
</dbReference>
<keyword evidence="4 7" id="KW-0677">Repeat</keyword>
<dbReference type="PANTHER" id="PTHR43378">
    <property type="entry name" value="UDP-3-O-ACYLGLUCOSAMINE N-ACYLTRANSFERASE"/>
    <property type="match status" value="1"/>
</dbReference>
<organism evidence="10 11">
    <name type="scientific">Pseudodesulfovibrio sediminis</name>
    <dbReference type="NCBI Taxonomy" id="2810563"/>
    <lineage>
        <taxon>Bacteria</taxon>
        <taxon>Pseudomonadati</taxon>
        <taxon>Thermodesulfobacteriota</taxon>
        <taxon>Desulfovibrionia</taxon>
        <taxon>Desulfovibrionales</taxon>
        <taxon>Desulfovibrionaceae</taxon>
    </lineage>
</organism>
<dbReference type="Pfam" id="PF00132">
    <property type="entry name" value="Hexapep"/>
    <property type="match status" value="1"/>
</dbReference>
<dbReference type="Proteomes" id="UP001053296">
    <property type="component" value="Chromosome"/>
</dbReference>
<dbReference type="InterPro" id="IPR020573">
    <property type="entry name" value="UDP_GlcNAc_AcTrfase_non-rep"/>
</dbReference>
<feature type="coiled-coil region" evidence="8">
    <location>
        <begin position="320"/>
        <end position="347"/>
    </location>
</feature>
<evidence type="ECO:0000256" key="1">
    <source>
        <dbReference type="ARBA" id="ARBA00022516"/>
    </source>
</evidence>
<dbReference type="InterPro" id="IPR018357">
    <property type="entry name" value="Hexapep_transf_CS"/>
</dbReference>